<dbReference type="GO" id="GO:0009312">
    <property type="term" value="P:oligosaccharide biosynthetic process"/>
    <property type="evidence" value="ECO:0007669"/>
    <property type="project" value="InterPro"/>
</dbReference>
<comment type="caution">
    <text evidence="1">The sequence shown here is derived from an EMBL/GenBank/DDBJ whole genome shotgun (WGS) entry which is preliminary data.</text>
</comment>
<organism evidence="1 2">
    <name type="scientific">Novacetimonas cocois</name>
    <dbReference type="NCBI Taxonomy" id="1747507"/>
    <lineage>
        <taxon>Bacteria</taxon>
        <taxon>Pseudomonadati</taxon>
        <taxon>Pseudomonadota</taxon>
        <taxon>Alphaproteobacteria</taxon>
        <taxon>Acetobacterales</taxon>
        <taxon>Acetobacteraceae</taxon>
        <taxon>Novacetimonas</taxon>
    </lineage>
</organism>
<dbReference type="AlphaFoldDB" id="A0A365YZK0"/>
<dbReference type="GO" id="GO:0032259">
    <property type="term" value="P:methylation"/>
    <property type="evidence" value="ECO:0007669"/>
    <property type="project" value="UniProtKB-KW"/>
</dbReference>
<dbReference type="RefSeq" id="WP_113595136.1">
    <property type="nucleotide sequence ID" value="NZ_QEXL01000003.1"/>
</dbReference>
<keyword evidence="2" id="KW-1185">Reference proteome</keyword>
<evidence type="ECO:0000313" key="2">
    <source>
        <dbReference type="Proteomes" id="UP000252680"/>
    </source>
</evidence>
<dbReference type="CDD" id="cd02440">
    <property type="entry name" value="AdoMet_MTases"/>
    <property type="match status" value="1"/>
</dbReference>
<dbReference type="OrthoDB" id="116799at2"/>
<dbReference type="InterPro" id="IPR008715">
    <property type="entry name" value="SAM-MeTfrase_NodS-like"/>
</dbReference>
<dbReference type="GO" id="GO:0008757">
    <property type="term" value="F:S-adenosylmethionine-dependent methyltransferase activity"/>
    <property type="evidence" value="ECO:0007669"/>
    <property type="project" value="InterPro"/>
</dbReference>
<keyword evidence="1" id="KW-0808">Transferase</keyword>
<dbReference type="Proteomes" id="UP000252680">
    <property type="component" value="Unassembled WGS sequence"/>
</dbReference>
<keyword evidence="1" id="KW-0489">Methyltransferase</keyword>
<accession>A0A365YZK0</accession>
<proteinExistence type="predicted"/>
<protein>
    <submittedName>
        <fullName evidence="1">Methyltransferase</fullName>
    </submittedName>
</protein>
<evidence type="ECO:0000313" key="1">
    <source>
        <dbReference type="EMBL" id="RBM08850.1"/>
    </source>
</evidence>
<dbReference type="Pfam" id="PF05401">
    <property type="entry name" value="NodS"/>
    <property type="match status" value="1"/>
</dbReference>
<name>A0A365YZK0_9PROT</name>
<dbReference type="Gene3D" id="3.40.50.150">
    <property type="entry name" value="Vaccinia Virus protein VP39"/>
    <property type="match status" value="1"/>
</dbReference>
<dbReference type="SUPFAM" id="SSF53335">
    <property type="entry name" value="S-adenosyl-L-methionine-dependent methyltransferases"/>
    <property type="match status" value="1"/>
</dbReference>
<dbReference type="EMBL" id="QEXL01000003">
    <property type="protein sequence ID" value="RBM08850.1"/>
    <property type="molecule type" value="Genomic_DNA"/>
</dbReference>
<dbReference type="InterPro" id="IPR029063">
    <property type="entry name" value="SAM-dependent_MTases_sf"/>
</dbReference>
<sequence>MTGASWSRTVFERMYEHHPDPWGFRTRAYERDKYHATLSLLAGRHFHHALELGCSIGVMTAQLARQCARITAVDVAEAALKRARHRCAGLTGISFYRGQLPEAFPPLPPHGCDLILISELLYFLTPQDIGHLATKCLHVRQAGAPVMLVNWTGPTDTPCHGDEAAGYFIDQCVAGGMRVVHARRHPRYRLDVLNDAPHCRQPGASHAGGRSWRE</sequence>
<gene>
    <name evidence="1" type="ORF">NJLHNGOC_03635</name>
</gene>
<reference evidence="1 2" key="1">
    <citation type="submission" date="2018-05" db="EMBL/GenBank/DDBJ databases">
        <title>Komagataeibacter cocois sp. nov., for a novel cellulose- producing strain isolated from coconut milk.</title>
        <authorList>
            <person name="Liu L."/>
            <person name="Wang Y."/>
            <person name="Liu S."/>
            <person name="Bi J."/>
            <person name="Chen H."/>
            <person name="Deng J."/>
            <person name="Zhang C."/>
            <person name="Hu Q."/>
            <person name="Li C."/>
        </authorList>
    </citation>
    <scope>NUCLEOTIDE SEQUENCE [LARGE SCALE GENOMIC DNA]</scope>
    <source>
        <strain evidence="1 2">WE7</strain>
    </source>
</reference>